<dbReference type="InterPro" id="IPR055346">
    <property type="entry name" value="Fe-S_cluster_assembly_SufBD"/>
</dbReference>
<feature type="domain" description="SUF system FeS cluster assembly SufBD N-terminal" evidence="3">
    <location>
        <begin position="32"/>
        <end position="162"/>
    </location>
</feature>
<dbReference type="Pfam" id="PF19295">
    <property type="entry name" value="SufBD_N"/>
    <property type="match status" value="1"/>
</dbReference>
<organism evidence="4 5">
    <name type="scientific">Aquimixticola soesokkakensis</name>
    <dbReference type="NCBI Taxonomy" id="1519096"/>
    <lineage>
        <taxon>Bacteria</taxon>
        <taxon>Pseudomonadati</taxon>
        <taxon>Pseudomonadota</taxon>
        <taxon>Alphaproteobacteria</taxon>
        <taxon>Rhodobacterales</taxon>
        <taxon>Paracoccaceae</taxon>
        <taxon>Aquimixticola</taxon>
    </lineage>
</organism>
<evidence type="ECO:0000313" key="5">
    <source>
        <dbReference type="Proteomes" id="UP000193862"/>
    </source>
</evidence>
<comment type="similarity">
    <text evidence="1">Belongs to the iron-sulfur cluster assembly SufBD family.</text>
</comment>
<dbReference type="OrthoDB" id="9768262at2"/>
<dbReference type="EMBL" id="FWFS01000005">
    <property type="protein sequence ID" value="SLN41563.1"/>
    <property type="molecule type" value="Genomic_DNA"/>
</dbReference>
<dbReference type="InterPro" id="IPR045595">
    <property type="entry name" value="SufBD_N"/>
</dbReference>
<dbReference type="InterPro" id="IPR011542">
    <property type="entry name" value="SUF_FeS_clus_asmbl_SufD"/>
</dbReference>
<evidence type="ECO:0000259" key="3">
    <source>
        <dbReference type="Pfam" id="PF19295"/>
    </source>
</evidence>
<dbReference type="GO" id="GO:0016226">
    <property type="term" value="P:iron-sulfur cluster assembly"/>
    <property type="evidence" value="ECO:0007669"/>
    <property type="project" value="InterPro"/>
</dbReference>
<protein>
    <submittedName>
        <fullName evidence="4">FeS cluster assembly protein SufD</fullName>
    </submittedName>
</protein>
<sequence>MARADLKQRKLDATTERLRDFAMPAGGKWAREAREAALLRLTGMGLPTKRDEYWRWTDPSSLISPDDRRAAVFDAGEPRPFTDIDALKIVFVDGVFDAEASDELAGENLEITRLAEATQADIHWASSVYGVLEERGQTPVERPLGALNTAFASDGICIRVSGVVTRPVNITYLHASETSDAVLHHVVKLEEGAALTLLENGPAAARFNKCIEVEIPDGAKFNHVRTQGRDHERRAVTHLYARLGSNAAFKSFTLTANGVLTRNEVVLELVGNDSMAHVAGAALGDGDFHHDDTVFITHDAERCESRQVFKKVLRNGATGVFQGKILVKKDAQKTDGYQISQSLLLDDDSQFLAKPELEIYADDVVCSHGSTTGAIDEQALYYMRSRGVPKTEAENLLTLSFLAEAIAEIEDEAIAADINDRLVAWLARRGHGKG</sequence>
<keyword evidence="5" id="KW-1185">Reference proteome</keyword>
<dbReference type="InterPro" id="IPR000825">
    <property type="entry name" value="SUF_FeS_clus_asmbl_SufBD_core"/>
</dbReference>
<proteinExistence type="inferred from homology"/>
<accession>A0A1Y5SIF7</accession>
<dbReference type="PANTHER" id="PTHR43575:SF1">
    <property type="entry name" value="PROTEIN ABCI7, CHLOROPLASTIC"/>
    <property type="match status" value="1"/>
</dbReference>
<dbReference type="SUPFAM" id="SSF101960">
    <property type="entry name" value="Stabilizer of iron transporter SufD"/>
    <property type="match status" value="1"/>
</dbReference>
<evidence type="ECO:0000256" key="1">
    <source>
        <dbReference type="ARBA" id="ARBA00043967"/>
    </source>
</evidence>
<reference evidence="4 5" key="1">
    <citation type="submission" date="2017-03" db="EMBL/GenBank/DDBJ databases">
        <authorList>
            <person name="Afonso C.L."/>
            <person name="Miller P.J."/>
            <person name="Scott M.A."/>
            <person name="Spackman E."/>
            <person name="Goraichik I."/>
            <person name="Dimitrov K.M."/>
            <person name="Suarez D.L."/>
            <person name="Swayne D.E."/>
        </authorList>
    </citation>
    <scope>NUCLEOTIDE SEQUENCE [LARGE SCALE GENOMIC DNA]</scope>
    <source>
        <strain evidence="4 5">CECT 8620</strain>
    </source>
</reference>
<dbReference type="AlphaFoldDB" id="A0A1Y5SIF7"/>
<dbReference type="Proteomes" id="UP000193862">
    <property type="component" value="Unassembled WGS sequence"/>
</dbReference>
<name>A0A1Y5SIF7_9RHOB</name>
<feature type="domain" description="SUF system FeS cluster assembly SufBD core" evidence="2">
    <location>
        <begin position="179"/>
        <end position="401"/>
    </location>
</feature>
<gene>
    <name evidence="4" type="primary">sufD</name>
    <name evidence="4" type="ORF">AQS8620_01606</name>
</gene>
<dbReference type="InterPro" id="IPR037284">
    <property type="entry name" value="SUF_FeS_clus_asmbl_SufBD_sf"/>
</dbReference>
<dbReference type="PANTHER" id="PTHR43575">
    <property type="entry name" value="PROTEIN ABCI7, CHLOROPLASTIC"/>
    <property type="match status" value="1"/>
</dbReference>
<dbReference type="NCBIfam" id="TIGR01981">
    <property type="entry name" value="sufD"/>
    <property type="match status" value="1"/>
</dbReference>
<evidence type="ECO:0000259" key="2">
    <source>
        <dbReference type="Pfam" id="PF01458"/>
    </source>
</evidence>
<dbReference type="RefSeq" id="WP_085836310.1">
    <property type="nucleotide sequence ID" value="NZ_FWFS01000005.1"/>
</dbReference>
<dbReference type="Pfam" id="PF01458">
    <property type="entry name" value="SUFBD_core"/>
    <property type="match status" value="1"/>
</dbReference>
<evidence type="ECO:0000313" key="4">
    <source>
        <dbReference type="EMBL" id="SLN41563.1"/>
    </source>
</evidence>